<proteinExistence type="predicted"/>
<protein>
    <submittedName>
        <fullName evidence="1">Uncharacterized protein</fullName>
    </submittedName>
</protein>
<sequence length="113" mass="11771">MSRPIRILSFVAIAALMAAAAAVGVRLWTVHQQTSDWALWPAAVPSKVQFSGRVYSCPHPASPENQSLDGLTIQGRTAGGGDIYAHAASLGPGTTIVVRTDRGLFGCVLIGGQ</sequence>
<dbReference type="EMBL" id="JAAKZI010000001">
    <property type="protein sequence ID" value="NGN82099.1"/>
    <property type="molecule type" value="Genomic_DNA"/>
</dbReference>
<name>A0ABX0D5D3_9MICC</name>
<comment type="caution">
    <text evidence="1">The sequence shown here is derived from an EMBL/GenBank/DDBJ whole genome shotgun (WGS) entry which is preliminary data.</text>
</comment>
<accession>A0ABX0D5D3</accession>
<keyword evidence="2" id="KW-1185">Reference proteome</keyword>
<reference evidence="1 2" key="1">
    <citation type="submission" date="2020-02" db="EMBL/GenBank/DDBJ databases">
        <title>Genome sequence of the type strain DSM 27180 of Arthrobacter silviterrae.</title>
        <authorList>
            <person name="Gao J."/>
            <person name="Sun J."/>
        </authorList>
    </citation>
    <scope>NUCLEOTIDE SEQUENCE [LARGE SCALE GENOMIC DNA]</scope>
    <source>
        <strain evidence="1 2">DSM 27180</strain>
    </source>
</reference>
<organism evidence="1 2">
    <name type="scientific">Arthrobacter silviterrae</name>
    <dbReference type="NCBI Taxonomy" id="2026658"/>
    <lineage>
        <taxon>Bacteria</taxon>
        <taxon>Bacillati</taxon>
        <taxon>Actinomycetota</taxon>
        <taxon>Actinomycetes</taxon>
        <taxon>Micrococcales</taxon>
        <taxon>Micrococcaceae</taxon>
        <taxon>Arthrobacter</taxon>
    </lineage>
</organism>
<dbReference type="Proteomes" id="UP000479226">
    <property type="component" value="Unassembled WGS sequence"/>
</dbReference>
<gene>
    <name evidence="1" type="ORF">G6N77_01275</name>
</gene>
<evidence type="ECO:0000313" key="2">
    <source>
        <dbReference type="Proteomes" id="UP000479226"/>
    </source>
</evidence>
<evidence type="ECO:0000313" key="1">
    <source>
        <dbReference type="EMBL" id="NGN82099.1"/>
    </source>
</evidence>